<keyword evidence="1" id="KW-0472">Membrane</keyword>
<feature type="transmembrane region" description="Helical" evidence="1">
    <location>
        <begin position="75"/>
        <end position="98"/>
    </location>
</feature>
<dbReference type="RefSeq" id="WP_134516831.1">
    <property type="nucleotide sequence ID" value="NZ_SOHJ01000015.1"/>
</dbReference>
<dbReference type="OrthoDB" id="10009353at2"/>
<evidence type="ECO:0000256" key="1">
    <source>
        <dbReference type="SAM" id="Phobius"/>
    </source>
</evidence>
<accession>A0A4R9ABE4</accession>
<feature type="transmembrane region" description="Helical" evidence="1">
    <location>
        <begin position="118"/>
        <end position="140"/>
    </location>
</feature>
<feature type="transmembrane region" description="Helical" evidence="1">
    <location>
        <begin position="6"/>
        <end position="27"/>
    </location>
</feature>
<dbReference type="AlphaFoldDB" id="A0A4R9ABE4"/>
<dbReference type="EMBL" id="SOHJ01000015">
    <property type="protein sequence ID" value="TFD56763.1"/>
    <property type="molecule type" value="Genomic_DNA"/>
</dbReference>
<organism evidence="2 3">
    <name type="scientific">Cryobacterium suzukii</name>
    <dbReference type="NCBI Taxonomy" id="1259198"/>
    <lineage>
        <taxon>Bacteria</taxon>
        <taxon>Bacillati</taxon>
        <taxon>Actinomycetota</taxon>
        <taxon>Actinomycetes</taxon>
        <taxon>Micrococcales</taxon>
        <taxon>Microbacteriaceae</taxon>
        <taxon>Cryobacterium</taxon>
    </lineage>
</organism>
<protein>
    <submittedName>
        <fullName evidence="2">Uncharacterized protein</fullName>
    </submittedName>
</protein>
<name>A0A4R9ABE4_9MICO</name>
<proteinExistence type="predicted"/>
<evidence type="ECO:0000313" key="3">
    <source>
        <dbReference type="Proteomes" id="UP000298170"/>
    </source>
</evidence>
<keyword evidence="1" id="KW-1133">Transmembrane helix</keyword>
<gene>
    <name evidence="2" type="ORF">E3T39_15620</name>
</gene>
<dbReference type="Proteomes" id="UP000298170">
    <property type="component" value="Unassembled WGS sequence"/>
</dbReference>
<keyword evidence="3" id="KW-1185">Reference proteome</keyword>
<keyword evidence="1" id="KW-0812">Transmembrane</keyword>
<sequence>MSIGSTILEISVALAVPVTIFVGSRLVPSMRWTRRLVGDLTIAAQLPAGSQKSQFEVSVQQQAERLLLYRAKMTGLNLFAQAFTLSVFAVSIVFYIGYFTWFAPPNFSFPDFVDSVGWAVFPSMGVGLVYVALQASGLTVPKPRNLPMAALGDDIALREWALNEPGRLLLKLAKSTA</sequence>
<evidence type="ECO:0000313" key="2">
    <source>
        <dbReference type="EMBL" id="TFD56763.1"/>
    </source>
</evidence>
<reference evidence="2 3" key="1">
    <citation type="submission" date="2019-03" db="EMBL/GenBank/DDBJ databases">
        <title>Genomics of glacier-inhabiting Cryobacterium strains.</title>
        <authorList>
            <person name="Liu Q."/>
            <person name="Xin Y.-H."/>
        </authorList>
    </citation>
    <scope>NUCLEOTIDE SEQUENCE [LARGE SCALE GENOMIC DNA]</scope>
    <source>
        <strain evidence="2 3">Sr39</strain>
    </source>
</reference>
<comment type="caution">
    <text evidence="2">The sequence shown here is derived from an EMBL/GenBank/DDBJ whole genome shotgun (WGS) entry which is preliminary data.</text>
</comment>